<comment type="caution">
    <text evidence="1">The sequence shown here is derived from an EMBL/GenBank/DDBJ whole genome shotgun (WGS) entry which is preliminary data.</text>
</comment>
<dbReference type="Proteomes" id="UP000321361">
    <property type="component" value="Unassembled WGS sequence"/>
</dbReference>
<evidence type="ECO:0000313" key="2">
    <source>
        <dbReference type="Proteomes" id="UP000321361"/>
    </source>
</evidence>
<organism evidence="1 2">
    <name type="scientific">Enterococcus thailandicus</name>
    <dbReference type="NCBI Taxonomy" id="417368"/>
    <lineage>
        <taxon>Bacteria</taxon>
        <taxon>Bacillati</taxon>
        <taxon>Bacillota</taxon>
        <taxon>Bacilli</taxon>
        <taxon>Lactobacillales</taxon>
        <taxon>Enterococcaceae</taxon>
        <taxon>Enterococcus</taxon>
    </lineage>
</organism>
<reference evidence="1 2" key="1">
    <citation type="submission" date="2019-07" db="EMBL/GenBank/DDBJ databases">
        <title>Whole genome shotgun sequence of Enterococcus thailandicus NBRC 101867.</title>
        <authorList>
            <person name="Hosoyama A."/>
            <person name="Uohara A."/>
            <person name="Ohji S."/>
            <person name="Ichikawa N."/>
        </authorList>
    </citation>
    <scope>NUCLEOTIDE SEQUENCE [LARGE SCALE GENOMIC DNA]</scope>
    <source>
        <strain evidence="1 2">NBRC 101867</strain>
    </source>
</reference>
<proteinExistence type="predicted"/>
<name>A0A510W9I5_ENTTH</name>
<dbReference type="AlphaFoldDB" id="A0A510W9I5"/>
<gene>
    <name evidence="1" type="ORF">ETH01_01700</name>
</gene>
<sequence>MGGIESLIRFHLKEMAIQMKQNEIPVKTIMGELGIKNKTQIETWRRWLTFVFFRNVFL</sequence>
<dbReference type="EMBL" id="BJUG01000001">
    <property type="protein sequence ID" value="GEK35883.1"/>
    <property type="molecule type" value="Genomic_DNA"/>
</dbReference>
<evidence type="ECO:0000313" key="1">
    <source>
        <dbReference type="EMBL" id="GEK35883.1"/>
    </source>
</evidence>
<accession>A0A510W9I5</accession>
<evidence type="ECO:0008006" key="3">
    <source>
        <dbReference type="Google" id="ProtNLM"/>
    </source>
</evidence>
<dbReference type="RefSeq" id="WP_169819321.1">
    <property type="nucleotide sequence ID" value="NZ_BJUG01000001.1"/>
</dbReference>
<protein>
    <recommendedName>
        <fullName evidence="3">Transposase</fullName>
    </recommendedName>
</protein>